<evidence type="ECO:0000313" key="1">
    <source>
        <dbReference type="EMBL" id="MPN01692.1"/>
    </source>
</evidence>
<gene>
    <name evidence="1" type="ORF">SDC9_148903</name>
</gene>
<comment type="caution">
    <text evidence="1">The sequence shown here is derived from an EMBL/GenBank/DDBJ whole genome shotgun (WGS) entry which is preliminary data.</text>
</comment>
<proteinExistence type="predicted"/>
<name>A0A645EK92_9ZZZZ</name>
<dbReference type="AlphaFoldDB" id="A0A645EK92"/>
<accession>A0A645EK92</accession>
<reference evidence="1" key="1">
    <citation type="submission" date="2019-08" db="EMBL/GenBank/DDBJ databases">
        <authorList>
            <person name="Kucharzyk K."/>
            <person name="Murdoch R.W."/>
            <person name="Higgins S."/>
            <person name="Loffler F."/>
        </authorList>
    </citation>
    <scope>NUCLEOTIDE SEQUENCE</scope>
</reference>
<dbReference type="EMBL" id="VSSQ01047687">
    <property type="protein sequence ID" value="MPN01692.1"/>
    <property type="molecule type" value="Genomic_DNA"/>
</dbReference>
<protein>
    <submittedName>
        <fullName evidence="1">Uncharacterized protein</fullName>
    </submittedName>
</protein>
<organism evidence="1">
    <name type="scientific">bioreactor metagenome</name>
    <dbReference type="NCBI Taxonomy" id="1076179"/>
    <lineage>
        <taxon>unclassified sequences</taxon>
        <taxon>metagenomes</taxon>
        <taxon>ecological metagenomes</taxon>
    </lineage>
</organism>
<sequence>MTLAKKIEQVLKDELKPENLKTVIDIAEYLKFKEKQSVWEKINESGKEYLSEEERKNIDELKSNSDFINQDDLLKELGINEDEI</sequence>